<dbReference type="STRING" id="591205.SAMN05421538_101461"/>
<gene>
    <name evidence="2" type="ORF">SAMN05421538_101461</name>
</gene>
<dbReference type="InterPro" id="IPR005532">
    <property type="entry name" value="SUMF_dom"/>
</dbReference>
<protein>
    <submittedName>
        <fullName evidence="2">Formylglycine-generating enzyme, required for sulfatase activity, contains SUMF1/FGE domain</fullName>
    </submittedName>
</protein>
<dbReference type="InterPro" id="IPR016187">
    <property type="entry name" value="CTDL_fold"/>
</dbReference>
<evidence type="ECO:0000313" key="3">
    <source>
        <dbReference type="Proteomes" id="UP000199344"/>
    </source>
</evidence>
<dbReference type="PANTHER" id="PTHR23150:SF19">
    <property type="entry name" value="FORMYLGLYCINE-GENERATING ENZYME"/>
    <property type="match status" value="1"/>
</dbReference>
<accession>A0A1G6U4Z2</accession>
<reference evidence="2 3" key="1">
    <citation type="submission" date="2016-10" db="EMBL/GenBank/DDBJ databases">
        <authorList>
            <person name="de Groot N.N."/>
        </authorList>
    </citation>
    <scope>NUCLEOTIDE SEQUENCE [LARGE SCALE GENOMIC DNA]</scope>
    <source>
        <strain evidence="2 3">DSM 22220</strain>
    </source>
</reference>
<name>A0A1G6U4Z2_9RHOB</name>
<evidence type="ECO:0000259" key="1">
    <source>
        <dbReference type="Pfam" id="PF03781"/>
    </source>
</evidence>
<dbReference type="GO" id="GO:0120147">
    <property type="term" value="F:formylglycine-generating oxidase activity"/>
    <property type="evidence" value="ECO:0007669"/>
    <property type="project" value="TreeGrafter"/>
</dbReference>
<keyword evidence="3" id="KW-1185">Reference proteome</keyword>
<dbReference type="Proteomes" id="UP000199344">
    <property type="component" value="Unassembled WGS sequence"/>
</dbReference>
<evidence type="ECO:0000313" key="2">
    <source>
        <dbReference type="EMBL" id="SDD36363.1"/>
    </source>
</evidence>
<dbReference type="InterPro" id="IPR051043">
    <property type="entry name" value="Sulfatase_Mod_Factor_Kinase"/>
</dbReference>
<organism evidence="2 3">
    <name type="scientific">Paracoccus isoporae</name>
    <dbReference type="NCBI Taxonomy" id="591205"/>
    <lineage>
        <taxon>Bacteria</taxon>
        <taxon>Pseudomonadati</taxon>
        <taxon>Pseudomonadota</taxon>
        <taxon>Alphaproteobacteria</taxon>
        <taxon>Rhodobacterales</taxon>
        <taxon>Paracoccaceae</taxon>
        <taxon>Paracoccus</taxon>
    </lineage>
</organism>
<dbReference type="PANTHER" id="PTHR23150">
    <property type="entry name" value="SULFATASE MODIFYING FACTOR 1, 2"/>
    <property type="match status" value="1"/>
</dbReference>
<dbReference type="EMBL" id="FNAH01000001">
    <property type="protein sequence ID" value="SDD36363.1"/>
    <property type="molecule type" value="Genomic_DNA"/>
</dbReference>
<dbReference type="RefSeq" id="WP_245726934.1">
    <property type="nucleotide sequence ID" value="NZ_FNAH01000001.1"/>
</dbReference>
<dbReference type="Pfam" id="PF03781">
    <property type="entry name" value="FGE-sulfatase"/>
    <property type="match status" value="1"/>
</dbReference>
<dbReference type="Gene3D" id="3.90.1580.10">
    <property type="entry name" value="paralog of FGE (formylglycine-generating enzyme)"/>
    <property type="match status" value="1"/>
</dbReference>
<proteinExistence type="predicted"/>
<dbReference type="InterPro" id="IPR042095">
    <property type="entry name" value="SUMF_sf"/>
</dbReference>
<feature type="domain" description="Sulfatase-modifying factor enzyme-like" evidence="1">
    <location>
        <begin position="43"/>
        <end position="318"/>
    </location>
</feature>
<dbReference type="SUPFAM" id="SSF56436">
    <property type="entry name" value="C-type lectin-like"/>
    <property type="match status" value="1"/>
</dbReference>
<sequence>MTKTCCGAGGGGKLDARDAAYLAAAQSVPPAAEATRQQLSSALIPLKGGFFDMGARRSRFPEDLDAPRRKVKLSPFRIAATACSNAEFARFVTETGYRSVAEAEGWSYVFHLLLAEPERWTEAPASVPWWRKVDGAFWAAPEGPGSDLAGREDHPVVHVCWYDALAYCTWAGLRLPSEAQWEYAARGGLARRKFPWGDAFWPGGRPAMNTWQGEFPMVNTGEDGFVGTAPVTAYSPNGYGVYNMCGNVWEWTQDLFGSEPVSGPFPLRDPTGPAQGYARVQRGGSYLCHVSYCDRYHVHSRTRNDPESSTGHIGFRVAAAG</sequence>
<dbReference type="AlphaFoldDB" id="A0A1G6U4Z2"/>